<dbReference type="EMBL" id="DXFT01000127">
    <property type="protein sequence ID" value="HIX03780.1"/>
    <property type="molecule type" value="Genomic_DNA"/>
</dbReference>
<evidence type="ECO:0000313" key="1">
    <source>
        <dbReference type="EMBL" id="HIX03780.1"/>
    </source>
</evidence>
<name>A0A9D1V0D3_9BACT</name>
<reference evidence="1" key="2">
    <citation type="submission" date="2021-04" db="EMBL/GenBank/DDBJ databases">
        <authorList>
            <person name="Gilroy R."/>
        </authorList>
    </citation>
    <scope>NUCLEOTIDE SEQUENCE</scope>
    <source>
        <strain evidence="1">23274</strain>
    </source>
</reference>
<accession>A0A9D1V0D3</accession>
<protein>
    <submittedName>
        <fullName evidence="1">Uncharacterized protein</fullName>
    </submittedName>
</protein>
<organism evidence="1 2">
    <name type="scientific">Candidatus Odoribacter faecigallinarum</name>
    <dbReference type="NCBI Taxonomy" id="2838706"/>
    <lineage>
        <taxon>Bacteria</taxon>
        <taxon>Pseudomonadati</taxon>
        <taxon>Bacteroidota</taxon>
        <taxon>Bacteroidia</taxon>
        <taxon>Bacteroidales</taxon>
        <taxon>Odoribacteraceae</taxon>
        <taxon>Odoribacter</taxon>
    </lineage>
</organism>
<evidence type="ECO:0000313" key="2">
    <source>
        <dbReference type="Proteomes" id="UP000824202"/>
    </source>
</evidence>
<dbReference type="AlphaFoldDB" id="A0A9D1V0D3"/>
<comment type="caution">
    <text evidence="1">The sequence shown here is derived from an EMBL/GenBank/DDBJ whole genome shotgun (WGS) entry which is preliminary data.</text>
</comment>
<dbReference type="Proteomes" id="UP000824202">
    <property type="component" value="Unassembled WGS sequence"/>
</dbReference>
<proteinExistence type="predicted"/>
<reference evidence="1" key="1">
    <citation type="journal article" date="2021" name="PeerJ">
        <title>Extensive microbial diversity within the chicken gut microbiome revealed by metagenomics and culture.</title>
        <authorList>
            <person name="Gilroy R."/>
            <person name="Ravi A."/>
            <person name="Getino M."/>
            <person name="Pursley I."/>
            <person name="Horton D.L."/>
            <person name="Alikhan N.F."/>
            <person name="Baker D."/>
            <person name="Gharbi K."/>
            <person name="Hall N."/>
            <person name="Watson M."/>
            <person name="Adriaenssens E.M."/>
            <person name="Foster-Nyarko E."/>
            <person name="Jarju S."/>
            <person name="Secka A."/>
            <person name="Antonio M."/>
            <person name="Oren A."/>
            <person name="Chaudhuri R.R."/>
            <person name="La Ragione R."/>
            <person name="Hildebrand F."/>
            <person name="Pallen M.J."/>
        </authorList>
    </citation>
    <scope>NUCLEOTIDE SEQUENCE</scope>
    <source>
        <strain evidence="1">23274</strain>
    </source>
</reference>
<gene>
    <name evidence="1" type="ORF">H9863_06650</name>
</gene>
<sequence>MKEVKSIIAGVVATGESVLVALGTRGEEMSLPVDLPAEWAVENVHAYAFASSANGKRTSATTALEIATE</sequence>